<dbReference type="Proteomes" id="UP001327986">
    <property type="component" value="Chromosome"/>
</dbReference>
<gene>
    <name evidence="3" type="ORF">DA01_02850</name>
    <name evidence="2" type="ORF">DEHALATV1_0167</name>
    <name evidence="4" type="ORF">VLL09_04095</name>
</gene>
<feature type="transmembrane region" description="Helical" evidence="1">
    <location>
        <begin position="6"/>
        <end position="23"/>
    </location>
</feature>
<evidence type="ECO:0000313" key="5">
    <source>
        <dbReference type="Proteomes" id="UP000053577"/>
    </source>
</evidence>
<evidence type="ECO:0000256" key="1">
    <source>
        <dbReference type="SAM" id="Phobius"/>
    </source>
</evidence>
<dbReference type="PATRIC" id="fig|61435.5.peg.572"/>
<keyword evidence="1" id="KW-1133">Transmembrane helix</keyword>
<dbReference type="Proteomes" id="UP000053577">
    <property type="component" value="Unassembled WGS sequence"/>
</dbReference>
<keyword evidence="1" id="KW-0812">Transmembrane</keyword>
<protein>
    <submittedName>
        <fullName evidence="2 3">Dehalogenase</fullName>
    </submittedName>
</protein>
<sequence>MTAIIFLFGLLVGIFGSWLWHAAKEHNIKLIWVDYLMMALFVLLAGSGIVFVNTFNEESVASAARSSGLIFGLLALLVLGITWQLIWRRNRKSGI</sequence>
<dbReference type="EMBL" id="CP141531">
    <property type="protein sequence ID" value="WRO06575.1"/>
    <property type="molecule type" value="Genomic_DNA"/>
</dbReference>
<evidence type="ECO:0000313" key="6">
    <source>
        <dbReference type="Proteomes" id="UP000218257"/>
    </source>
</evidence>
<proteinExistence type="predicted"/>
<keyword evidence="1" id="KW-0472">Membrane</keyword>
<accession>A0A0V8M3P9</accession>
<evidence type="ECO:0000313" key="2">
    <source>
        <dbReference type="EMBL" id="BAZ96795.1"/>
    </source>
</evidence>
<dbReference type="AlphaFoldDB" id="A0A0V8M3P9"/>
<dbReference type="OrthoDB" id="9885598at2"/>
<feature type="transmembrane region" description="Helical" evidence="1">
    <location>
        <begin position="35"/>
        <end position="55"/>
    </location>
</feature>
<evidence type="ECO:0000313" key="3">
    <source>
        <dbReference type="EMBL" id="KSV18378.1"/>
    </source>
</evidence>
<reference evidence="4" key="3">
    <citation type="submission" date="2023-12" db="EMBL/GenBank/DDBJ databases">
        <title>Isolation of organohalide respiring bacteria Dehalococcoides mccartyi strain GPTCE1 in groundwater collected near a chemical plant in Suzhou, China.</title>
        <authorList>
            <person name="Liu G."/>
        </authorList>
    </citation>
    <scope>NUCLEOTIDE SEQUENCE</scope>
    <source>
        <strain evidence="4">GPTCE1</strain>
    </source>
</reference>
<dbReference type="EMBL" id="JGYD01000011">
    <property type="protein sequence ID" value="KSV18378.1"/>
    <property type="molecule type" value="Genomic_DNA"/>
</dbReference>
<dbReference type="RefSeq" id="WP_041341023.1">
    <property type="nucleotide sequence ID" value="NZ_AP017649.1"/>
</dbReference>
<reference evidence="2 6" key="2">
    <citation type="journal article" date="2017" name="Sci. Rep.">
        <title>Isolation and genomic characterization of a Dehalococcoides strain suggests genomic rearrangement during culture.</title>
        <authorList>
            <person name="Yohda M."/>
            <person name="Ikegami K."/>
            <person name="Aita Y."/>
            <person name="Kitajima M."/>
            <person name="Takechi A."/>
            <person name="Iwamoto M."/>
            <person name="Fukuda T."/>
            <person name="Tamura N."/>
            <person name="Shibasaki J."/>
            <person name="Koike S."/>
            <person name="Komatsu D."/>
            <person name="Miyagi S."/>
            <person name="Nishimura M."/>
            <person name="Uchino Y."/>
            <person name="Shiroma A."/>
            <person name="Shimoji M."/>
            <person name="Tamotsu H."/>
            <person name="Ashimine N."/>
            <person name="Shinzato M."/>
            <person name="Ohki S."/>
            <person name="Nakano K."/>
            <person name="Teruya K."/>
            <person name="Satou K."/>
            <person name="Hirano T."/>
            <person name="Yagi O."/>
        </authorList>
    </citation>
    <scope>NUCLEOTIDE SEQUENCE [LARGE SCALE GENOMIC DNA]</scope>
    <source>
        <strain evidence="2 6">UCH-ATV1</strain>
    </source>
</reference>
<reference evidence="3 5" key="1">
    <citation type="journal article" date="2015" name="Sci. Rep.">
        <title>A comparative genomics and reductive dehalogenase gene transcription study of two chloroethene-respiring bacteria, Dehalococcoides mccartyi strains MB and 11a.</title>
        <authorList>
            <person name="Low A."/>
            <person name="Shen Z."/>
            <person name="Cheng D."/>
            <person name="Rogers M.J."/>
            <person name="Lee P.K."/>
            <person name="He J."/>
        </authorList>
    </citation>
    <scope>NUCLEOTIDE SEQUENCE [LARGE SCALE GENOMIC DNA]</scope>
    <source>
        <strain evidence="3 5">MB</strain>
    </source>
</reference>
<evidence type="ECO:0000313" key="4">
    <source>
        <dbReference type="EMBL" id="WRO06575.1"/>
    </source>
</evidence>
<dbReference type="Proteomes" id="UP000218257">
    <property type="component" value="Chromosome"/>
</dbReference>
<organism evidence="3 5">
    <name type="scientific">Dehalococcoides mccartyi</name>
    <dbReference type="NCBI Taxonomy" id="61435"/>
    <lineage>
        <taxon>Bacteria</taxon>
        <taxon>Bacillati</taxon>
        <taxon>Chloroflexota</taxon>
        <taxon>Dehalococcoidia</taxon>
        <taxon>Dehalococcoidales</taxon>
        <taxon>Dehalococcoidaceae</taxon>
        <taxon>Dehalococcoides</taxon>
    </lineage>
</organism>
<feature type="transmembrane region" description="Helical" evidence="1">
    <location>
        <begin position="67"/>
        <end position="87"/>
    </location>
</feature>
<dbReference type="EMBL" id="AP017649">
    <property type="protein sequence ID" value="BAZ96795.1"/>
    <property type="molecule type" value="Genomic_DNA"/>
</dbReference>
<name>A0A0V8M3P9_9CHLR</name>